<proteinExistence type="predicted"/>
<feature type="domain" description="Cytochrome b5 heme-binding" evidence="1">
    <location>
        <begin position="215"/>
        <end position="266"/>
    </location>
</feature>
<dbReference type="InterPro" id="IPR036400">
    <property type="entry name" value="Cyt_B5-like_heme/steroid_sf"/>
</dbReference>
<evidence type="ECO:0000259" key="1">
    <source>
        <dbReference type="Pfam" id="PF00173"/>
    </source>
</evidence>
<comment type="caution">
    <text evidence="2">The sequence shown here is derived from an EMBL/GenBank/DDBJ whole genome shotgun (WGS) entry which is preliminary data.</text>
</comment>
<evidence type="ECO:0000313" key="2">
    <source>
        <dbReference type="EMBL" id="KAG6376775.1"/>
    </source>
</evidence>
<sequence length="435" mass="48854">MEEQNRNCLRDAEAEAGIDVPSIGNPYTPYASQVFPQMTTHIPTPKYLSRHSSRSWPTPHHSNVDISMMMTTRTSRLTSNREETNSNYSSESYAPSRNMFQNADKEGLIAKEALAGEIMENETTEIVQETSARRRWCWLLTWWIPSIFLKWFGRMKHQDVCQAWREKFALNVIIWSMCACAVFNTSPVPRSLHLTPIPTEHVFSTLELASHFYSNSPNNVYTAIRGEVFDLAQVASTHQQVVSIIPTKVILQYSGQDATNLFPVQVSALCNGVSGSVSPWVQLSTANMTDPNAQYHDFRAVTNDSRPNWYLKSMTIMHWNNCVGYMGYTPQEISSMAGSQGRALSTYDSLIYNLTNHVNYSPSGQVHSSWTAASSTFSSTALARTLRKQSIISALIPGHLPHRRHASATCSLSEWWTTETPPSVCSLAFFLSCPS</sequence>
<dbReference type="Pfam" id="PF00173">
    <property type="entry name" value="Cyt-b5"/>
    <property type="match status" value="1"/>
</dbReference>
<dbReference type="SUPFAM" id="SSF55856">
    <property type="entry name" value="Cytochrome b5-like heme/steroid binding domain"/>
    <property type="match status" value="1"/>
</dbReference>
<organism evidence="2 3">
    <name type="scientific">Boletus reticuloceps</name>
    <dbReference type="NCBI Taxonomy" id="495285"/>
    <lineage>
        <taxon>Eukaryota</taxon>
        <taxon>Fungi</taxon>
        <taxon>Dikarya</taxon>
        <taxon>Basidiomycota</taxon>
        <taxon>Agaricomycotina</taxon>
        <taxon>Agaricomycetes</taxon>
        <taxon>Agaricomycetidae</taxon>
        <taxon>Boletales</taxon>
        <taxon>Boletineae</taxon>
        <taxon>Boletaceae</taxon>
        <taxon>Boletoideae</taxon>
        <taxon>Boletus</taxon>
    </lineage>
</organism>
<evidence type="ECO:0000313" key="3">
    <source>
        <dbReference type="Proteomes" id="UP000683000"/>
    </source>
</evidence>
<keyword evidence="3" id="KW-1185">Reference proteome</keyword>
<gene>
    <name evidence="2" type="ORF">JVT61DRAFT_1799</name>
</gene>
<dbReference type="Gene3D" id="3.10.120.10">
    <property type="entry name" value="Cytochrome b5-like heme/steroid binding domain"/>
    <property type="match status" value="1"/>
</dbReference>
<dbReference type="Proteomes" id="UP000683000">
    <property type="component" value="Unassembled WGS sequence"/>
</dbReference>
<reference evidence="2" key="1">
    <citation type="submission" date="2021-03" db="EMBL/GenBank/DDBJ databases">
        <title>Evolutionary innovations through gain and loss of genes in the ectomycorrhizal Boletales.</title>
        <authorList>
            <person name="Wu G."/>
            <person name="Miyauchi S."/>
            <person name="Morin E."/>
            <person name="Yang Z.-L."/>
            <person name="Xu J."/>
            <person name="Martin F.M."/>
        </authorList>
    </citation>
    <scope>NUCLEOTIDE SEQUENCE</scope>
    <source>
        <strain evidence="2">BR01</strain>
    </source>
</reference>
<protein>
    <recommendedName>
        <fullName evidence="1">Cytochrome b5 heme-binding domain-containing protein</fullName>
    </recommendedName>
</protein>
<dbReference type="InterPro" id="IPR001199">
    <property type="entry name" value="Cyt_B5-like_heme/steroid-bd"/>
</dbReference>
<accession>A0A8I3ABX7</accession>
<dbReference type="EMBL" id="JAGFBS010000011">
    <property type="protein sequence ID" value="KAG6376775.1"/>
    <property type="molecule type" value="Genomic_DNA"/>
</dbReference>
<name>A0A8I3ABX7_9AGAM</name>
<dbReference type="AlphaFoldDB" id="A0A8I3ABX7"/>
<dbReference type="OrthoDB" id="2686234at2759"/>